<proteinExistence type="inferred from homology"/>
<dbReference type="SFLD" id="SFLDS00028">
    <property type="entry name" value="Proline_Racemase"/>
    <property type="match status" value="1"/>
</dbReference>
<evidence type="ECO:0000313" key="3">
    <source>
        <dbReference type="EMBL" id="TQV94806.1"/>
    </source>
</evidence>
<evidence type="ECO:0000256" key="2">
    <source>
        <dbReference type="PIRSR" id="PIRSR029792-1"/>
    </source>
</evidence>
<dbReference type="PANTHER" id="PTHR33442">
    <property type="entry name" value="TRANS-3-HYDROXY-L-PROLINE DEHYDRATASE"/>
    <property type="match status" value="1"/>
</dbReference>
<dbReference type="STRING" id="43265.A0A545UZC0"/>
<dbReference type="AlphaFoldDB" id="A0A545UZC0"/>
<feature type="active site" description="Proton acceptor" evidence="2">
    <location>
        <position position="10"/>
    </location>
</feature>
<name>A0A545UZC0_9HYPO</name>
<dbReference type="Pfam" id="PF05544">
    <property type="entry name" value="Pro_racemase"/>
    <property type="match status" value="1"/>
</dbReference>
<dbReference type="Gene3D" id="3.10.310.10">
    <property type="entry name" value="Diaminopimelate Epimerase, Chain A, domain 1"/>
    <property type="match status" value="1"/>
</dbReference>
<evidence type="ECO:0000313" key="4">
    <source>
        <dbReference type="Proteomes" id="UP000315783"/>
    </source>
</evidence>
<dbReference type="FunFam" id="3.10.310.10:FF:000005">
    <property type="entry name" value="Proline racemase"/>
    <property type="match status" value="1"/>
</dbReference>
<dbReference type="EMBL" id="SPUK01000009">
    <property type="protein sequence ID" value="TQV94806.1"/>
    <property type="molecule type" value="Genomic_DNA"/>
</dbReference>
<comment type="caution">
    <text evidence="3">The sequence shown here is derived from an EMBL/GenBank/DDBJ whole genome shotgun (WGS) entry which is preliminary data.</text>
</comment>
<evidence type="ECO:0000256" key="1">
    <source>
        <dbReference type="ARBA" id="ARBA00007529"/>
    </source>
</evidence>
<accession>A0A545UZC0</accession>
<dbReference type="SUPFAM" id="SSF54506">
    <property type="entry name" value="Diaminopimelate epimerase-like"/>
    <property type="match status" value="1"/>
</dbReference>
<dbReference type="OrthoDB" id="6409228at2759"/>
<dbReference type="Proteomes" id="UP000315783">
    <property type="component" value="Unassembled WGS sequence"/>
</dbReference>
<dbReference type="GO" id="GO:0047580">
    <property type="term" value="F:4-hydroxyproline epimerase activity"/>
    <property type="evidence" value="ECO:0007669"/>
    <property type="project" value="TreeGrafter"/>
</dbReference>
<comment type="similarity">
    <text evidence="1">Belongs to the proline racemase family.</text>
</comment>
<dbReference type="PIRSF" id="PIRSF029792">
    <property type="entry name" value="Pro_racemase"/>
    <property type="match status" value="1"/>
</dbReference>
<feature type="active site" description="Proton donor" evidence="2">
    <location>
        <position position="176"/>
    </location>
</feature>
<dbReference type="PANTHER" id="PTHR33442:SF5">
    <property type="entry name" value="BIFUNCTIONAL TRANS-3-HYDROXY-L-PROLINE DEHYDRATASE_2-EPIMERASE"/>
    <property type="match status" value="1"/>
</dbReference>
<gene>
    <name evidence="3" type="ORF">IF1G_06817</name>
</gene>
<organism evidence="3 4">
    <name type="scientific">Cordyceps javanica</name>
    <dbReference type="NCBI Taxonomy" id="43265"/>
    <lineage>
        <taxon>Eukaryota</taxon>
        <taxon>Fungi</taxon>
        <taxon>Dikarya</taxon>
        <taxon>Ascomycota</taxon>
        <taxon>Pezizomycotina</taxon>
        <taxon>Sordariomycetes</taxon>
        <taxon>Hypocreomycetidae</taxon>
        <taxon>Hypocreales</taxon>
        <taxon>Cordycipitaceae</taxon>
        <taxon>Cordyceps</taxon>
    </lineage>
</organism>
<reference evidence="3 4" key="1">
    <citation type="journal article" date="2019" name="Appl. Microbiol. Biotechnol.">
        <title>Genome sequence of Isaria javanica and comparative genome analysis insights into family S53 peptidase evolution in fungal entomopathogens.</title>
        <authorList>
            <person name="Lin R."/>
            <person name="Zhang X."/>
            <person name="Xin B."/>
            <person name="Zou M."/>
            <person name="Gao Y."/>
            <person name="Qin F."/>
            <person name="Hu Q."/>
            <person name="Xie B."/>
            <person name="Cheng X."/>
        </authorList>
    </citation>
    <scope>NUCLEOTIDE SEQUENCE [LARGE SCALE GENOMIC DNA]</scope>
    <source>
        <strain evidence="3 4">IJ1G</strain>
    </source>
</reference>
<dbReference type="InterPro" id="IPR008794">
    <property type="entry name" value="Pro_racemase_fam"/>
</dbReference>
<keyword evidence="4" id="KW-1185">Reference proteome</keyword>
<sequence length="257" mass="27390">MGPADWVPMSGSNTICTTTVLLESGIVPMTEPVTVVNLDTAAGLVTATAECRNGTCKSVSFDNVPAFVYAQDLQIDVPGVGRVLVDIAYGGQWYVVVTAEALGVAVSLSCTGRLIELAKQVKRAVLDTCIPTHPENPAINGINNVIISEPLESTADGYSVKHTVVVTPGRLDRSPCGTGSSARLAILHARKQIEPGQKVKFISIIDTMFIGRIKTTGRVGSFDAVVPNIEGRAWITGQKQVYLDPDDPFPEGYHLQN</sequence>
<protein>
    <submittedName>
        <fullName evidence="3">Proline racemase</fullName>
    </submittedName>
</protein>